<dbReference type="GO" id="GO:0005886">
    <property type="term" value="C:plasma membrane"/>
    <property type="evidence" value="ECO:0007669"/>
    <property type="project" value="UniProtKB-SubCell"/>
</dbReference>
<feature type="transmembrane region" description="Helical" evidence="10">
    <location>
        <begin position="188"/>
        <end position="209"/>
    </location>
</feature>
<evidence type="ECO:0000256" key="3">
    <source>
        <dbReference type="ARBA" id="ARBA00022692"/>
    </source>
</evidence>
<evidence type="ECO:0000259" key="12">
    <source>
        <dbReference type="PROSITE" id="PS50885"/>
    </source>
</evidence>
<proteinExistence type="inferred from homology"/>
<dbReference type="InterPro" id="IPR004089">
    <property type="entry name" value="MCPsignal_dom"/>
</dbReference>
<dbReference type="Gene3D" id="1.10.287.950">
    <property type="entry name" value="Methyl-accepting chemotaxis protein"/>
    <property type="match status" value="1"/>
</dbReference>
<evidence type="ECO:0000256" key="10">
    <source>
        <dbReference type="SAM" id="Phobius"/>
    </source>
</evidence>
<comment type="subcellular location">
    <subcellularLocation>
        <location evidence="1">Cell membrane</location>
        <topology evidence="1">Multi-pass membrane protein</topology>
    </subcellularLocation>
</comment>
<dbReference type="InterPro" id="IPR033463">
    <property type="entry name" value="sCache_3"/>
</dbReference>
<organism evidence="13 14">
    <name type="scientific">Roseburia zhanii</name>
    <dbReference type="NCBI Taxonomy" id="2763064"/>
    <lineage>
        <taxon>Bacteria</taxon>
        <taxon>Bacillati</taxon>
        <taxon>Bacillota</taxon>
        <taxon>Clostridia</taxon>
        <taxon>Lachnospirales</taxon>
        <taxon>Lachnospiraceae</taxon>
        <taxon>Roseburia</taxon>
    </lineage>
</organism>
<dbReference type="SUPFAM" id="SSF103190">
    <property type="entry name" value="Sensory domain-like"/>
    <property type="match status" value="1"/>
</dbReference>
<name>A0A923LPR2_9FIRM</name>
<dbReference type="PROSITE" id="PS50111">
    <property type="entry name" value="CHEMOTAXIS_TRANSDUC_2"/>
    <property type="match status" value="1"/>
</dbReference>
<reference evidence="13" key="1">
    <citation type="submission" date="2020-08" db="EMBL/GenBank/DDBJ databases">
        <title>Genome public.</title>
        <authorList>
            <person name="Liu C."/>
            <person name="Sun Q."/>
        </authorList>
    </citation>
    <scope>NUCLEOTIDE SEQUENCE</scope>
    <source>
        <strain evidence="13">BX1005</strain>
    </source>
</reference>
<dbReference type="RefSeq" id="WP_186867386.1">
    <property type="nucleotide sequence ID" value="NZ_JACOPH010000010.1"/>
</dbReference>
<protein>
    <submittedName>
        <fullName evidence="13">Methyl-accepting chemotaxis protein</fullName>
    </submittedName>
</protein>
<feature type="domain" description="Methyl-accepting transducer" evidence="11">
    <location>
        <begin position="285"/>
        <end position="542"/>
    </location>
</feature>
<evidence type="ECO:0000256" key="4">
    <source>
        <dbReference type="ARBA" id="ARBA00022989"/>
    </source>
</evidence>
<evidence type="ECO:0000256" key="1">
    <source>
        <dbReference type="ARBA" id="ARBA00004651"/>
    </source>
</evidence>
<keyword evidence="2" id="KW-1003">Cell membrane</keyword>
<gene>
    <name evidence="13" type="ORF">H8S17_11250</name>
</gene>
<dbReference type="InterPro" id="IPR003660">
    <property type="entry name" value="HAMP_dom"/>
</dbReference>
<dbReference type="PROSITE" id="PS51257">
    <property type="entry name" value="PROKAR_LIPOPROTEIN"/>
    <property type="match status" value="1"/>
</dbReference>
<feature type="transmembrane region" description="Helical" evidence="10">
    <location>
        <begin position="12"/>
        <end position="35"/>
    </location>
</feature>
<keyword evidence="6 8" id="KW-0807">Transducer</keyword>
<keyword evidence="9" id="KW-0175">Coiled coil</keyword>
<dbReference type="GO" id="GO:0007165">
    <property type="term" value="P:signal transduction"/>
    <property type="evidence" value="ECO:0007669"/>
    <property type="project" value="UniProtKB-KW"/>
</dbReference>
<keyword evidence="14" id="KW-1185">Reference proteome</keyword>
<evidence type="ECO:0000256" key="2">
    <source>
        <dbReference type="ARBA" id="ARBA00022475"/>
    </source>
</evidence>
<evidence type="ECO:0000256" key="7">
    <source>
        <dbReference type="ARBA" id="ARBA00029447"/>
    </source>
</evidence>
<feature type="coiled-coil region" evidence="9">
    <location>
        <begin position="458"/>
        <end position="488"/>
    </location>
</feature>
<dbReference type="PROSITE" id="PS50885">
    <property type="entry name" value="HAMP"/>
    <property type="match status" value="1"/>
</dbReference>
<dbReference type="Pfam" id="PF00015">
    <property type="entry name" value="MCPsignal"/>
    <property type="match status" value="1"/>
</dbReference>
<keyword evidence="4 10" id="KW-1133">Transmembrane helix</keyword>
<evidence type="ECO:0000256" key="6">
    <source>
        <dbReference type="ARBA" id="ARBA00023224"/>
    </source>
</evidence>
<evidence type="ECO:0000313" key="14">
    <source>
        <dbReference type="Proteomes" id="UP000606720"/>
    </source>
</evidence>
<comment type="similarity">
    <text evidence="7">Belongs to the methyl-accepting chemotaxis (MCP) protein family.</text>
</comment>
<evidence type="ECO:0000313" key="13">
    <source>
        <dbReference type="EMBL" id="MBC5714767.1"/>
    </source>
</evidence>
<dbReference type="PANTHER" id="PTHR32089">
    <property type="entry name" value="METHYL-ACCEPTING CHEMOTAXIS PROTEIN MCPB"/>
    <property type="match status" value="1"/>
</dbReference>
<evidence type="ECO:0000259" key="11">
    <source>
        <dbReference type="PROSITE" id="PS50111"/>
    </source>
</evidence>
<accession>A0A923LPR2</accession>
<dbReference type="InterPro" id="IPR029151">
    <property type="entry name" value="Sensor-like_sf"/>
</dbReference>
<sequence length="583" mass="63127">MEAKKKKGLQLMGKISVVVAIPMAALVLLGCLIGVSGMNGVSDILMKEQLESAEYSFGQIMDGLSDGDYRYENGTLYKGDYDVTANENVLTEFKENTGIEVSIVVGNVRGATTMSDADGKSMKGQSISETVYEKLKAGEADYDQKLKIGSKNYLAYYMPIKNASGEIYGSLFVGYDKNTVSAMTRSNIYKMVGTLCVIAVAVMAVIAFLMRSIGKVLHNTVDHLEEVADGSLNVMVQNKVLERNDELGEVSRSLQKLVSSFKEIVKNIMTASAELDSFSGEFKESFDNIKESISNINTAVDEIANGATQQAGDTQKANEEVINMGDALDATAGNVIALTDSAQKMSDYNSSANEILEELLEISKKTNQSVDDVQKQTDETNRSAMEIQEATELIASIASQTNLLSLNASIEAARAGEQGRGFAVVAGEIRTLADQCSESADKIANVVHELLDNSNQSVHTMNEVMVSIEQQNEKLENTLKMYAQLNDEIHIVSQAIHEISAQVDGLGDTKNAVLELLESLSAISEENAASTQQTSASMIELSNIVEECTEKTAGLLTLSANLRDNTTKFSIDVIKDNINDMKL</sequence>
<feature type="domain" description="HAMP" evidence="12">
    <location>
        <begin position="211"/>
        <end position="266"/>
    </location>
</feature>
<keyword evidence="5 10" id="KW-0472">Membrane</keyword>
<evidence type="ECO:0000256" key="9">
    <source>
        <dbReference type="SAM" id="Coils"/>
    </source>
</evidence>
<dbReference type="PANTHER" id="PTHR32089:SF112">
    <property type="entry name" value="LYSOZYME-LIKE PROTEIN-RELATED"/>
    <property type="match status" value="1"/>
</dbReference>
<dbReference type="SUPFAM" id="SSF58104">
    <property type="entry name" value="Methyl-accepting chemotaxis protein (MCP) signaling domain"/>
    <property type="match status" value="1"/>
</dbReference>
<evidence type="ECO:0000256" key="8">
    <source>
        <dbReference type="PROSITE-ProRule" id="PRU00284"/>
    </source>
</evidence>
<dbReference type="Gene3D" id="6.10.340.10">
    <property type="match status" value="1"/>
</dbReference>
<evidence type="ECO:0000256" key="5">
    <source>
        <dbReference type="ARBA" id="ARBA00023136"/>
    </source>
</evidence>
<comment type="caution">
    <text evidence="13">The sequence shown here is derived from an EMBL/GenBank/DDBJ whole genome shotgun (WGS) entry which is preliminary data.</text>
</comment>
<keyword evidence="3 10" id="KW-0812">Transmembrane</keyword>
<dbReference type="EMBL" id="JACOPH010000010">
    <property type="protein sequence ID" value="MBC5714767.1"/>
    <property type="molecule type" value="Genomic_DNA"/>
</dbReference>
<dbReference type="Proteomes" id="UP000606720">
    <property type="component" value="Unassembled WGS sequence"/>
</dbReference>
<dbReference type="SMART" id="SM00283">
    <property type="entry name" value="MA"/>
    <property type="match status" value="1"/>
</dbReference>
<dbReference type="AlphaFoldDB" id="A0A923LPR2"/>
<dbReference type="Pfam" id="PF17202">
    <property type="entry name" value="sCache_3_3"/>
    <property type="match status" value="1"/>
</dbReference>